<protein>
    <submittedName>
        <fullName evidence="2">Uncharacterized protein</fullName>
    </submittedName>
</protein>
<gene>
    <name evidence="2" type="ORF">GCM10010909_35210</name>
</gene>
<dbReference type="EMBL" id="BSOS01000097">
    <property type="protein sequence ID" value="GLR68839.1"/>
    <property type="molecule type" value="Genomic_DNA"/>
</dbReference>
<keyword evidence="1" id="KW-0472">Membrane</keyword>
<dbReference type="Proteomes" id="UP001156641">
    <property type="component" value="Unassembled WGS sequence"/>
</dbReference>
<organism evidence="2 3">
    <name type="scientific">Acidocella aquatica</name>
    <dbReference type="NCBI Taxonomy" id="1922313"/>
    <lineage>
        <taxon>Bacteria</taxon>
        <taxon>Pseudomonadati</taxon>
        <taxon>Pseudomonadota</taxon>
        <taxon>Alphaproteobacteria</taxon>
        <taxon>Acetobacterales</taxon>
        <taxon>Acidocellaceae</taxon>
        <taxon>Acidocella</taxon>
    </lineage>
</organism>
<evidence type="ECO:0000256" key="1">
    <source>
        <dbReference type="SAM" id="Phobius"/>
    </source>
</evidence>
<sequence>MNQAINLTIGIAIIAVAIGGGAILIIGHQGRRSDETAMVRSSPPAQIIHTAAWYVAHPDILKQDEARCAGDAATLPQAACQNAYSADGTISETEMENAAIKNGSSRPDGNSKGQ</sequence>
<keyword evidence="1" id="KW-1133">Transmembrane helix</keyword>
<comment type="caution">
    <text evidence="2">The sequence shown here is derived from an EMBL/GenBank/DDBJ whole genome shotgun (WGS) entry which is preliminary data.</text>
</comment>
<proteinExistence type="predicted"/>
<accession>A0ABQ6A9E5</accession>
<evidence type="ECO:0000313" key="2">
    <source>
        <dbReference type="EMBL" id="GLR68839.1"/>
    </source>
</evidence>
<keyword evidence="1" id="KW-0812">Transmembrane</keyword>
<feature type="transmembrane region" description="Helical" evidence="1">
    <location>
        <begin position="6"/>
        <end position="26"/>
    </location>
</feature>
<dbReference type="RefSeq" id="WP_284259700.1">
    <property type="nucleotide sequence ID" value="NZ_BSOS01000097.1"/>
</dbReference>
<evidence type="ECO:0000313" key="3">
    <source>
        <dbReference type="Proteomes" id="UP001156641"/>
    </source>
</evidence>
<keyword evidence="3" id="KW-1185">Reference proteome</keyword>
<reference evidence="3" key="1">
    <citation type="journal article" date="2019" name="Int. J. Syst. Evol. Microbiol.">
        <title>The Global Catalogue of Microorganisms (GCM) 10K type strain sequencing project: providing services to taxonomists for standard genome sequencing and annotation.</title>
        <authorList>
            <consortium name="The Broad Institute Genomics Platform"/>
            <consortium name="The Broad Institute Genome Sequencing Center for Infectious Disease"/>
            <person name="Wu L."/>
            <person name="Ma J."/>
        </authorList>
    </citation>
    <scope>NUCLEOTIDE SEQUENCE [LARGE SCALE GENOMIC DNA]</scope>
    <source>
        <strain evidence="3">NBRC 112502</strain>
    </source>
</reference>
<name>A0ABQ6A9E5_9PROT</name>